<name>A0A5Q0L523_9ACTN</name>
<dbReference type="InterPro" id="IPR012967">
    <property type="entry name" value="COMT_dimerisation"/>
</dbReference>
<evidence type="ECO:0000256" key="1">
    <source>
        <dbReference type="ARBA" id="ARBA00022603"/>
    </source>
</evidence>
<dbReference type="GO" id="GO:0032259">
    <property type="term" value="P:methylation"/>
    <property type="evidence" value="ECO:0007669"/>
    <property type="project" value="UniProtKB-KW"/>
</dbReference>
<dbReference type="InterPro" id="IPR016461">
    <property type="entry name" value="COMT-like"/>
</dbReference>
<dbReference type="GO" id="GO:0046983">
    <property type="term" value="F:protein dimerization activity"/>
    <property type="evidence" value="ECO:0007669"/>
    <property type="project" value="InterPro"/>
</dbReference>
<dbReference type="RefSeq" id="WP_153286292.1">
    <property type="nucleotide sequence ID" value="NZ_CP045643.1"/>
</dbReference>
<evidence type="ECO:0000313" key="7">
    <source>
        <dbReference type="EMBL" id="QFZ71924.1"/>
    </source>
</evidence>
<dbReference type="AlphaFoldDB" id="A0A5Q0L523"/>
<evidence type="ECO:0000259" key="5">
    <source>
        <dbReference type="Pfam" id="PF00891"/>
    </source>
</evidence>
<dbReference type="Pfam" id="PF08100">
    <property type="entry name" value="Dimerisation"/>
    <property type="match status" value="1"/>
</dbReference>
<accession>A0A5Q0L523</accession>
<dbReference type="PROSITE" id="PS51683">
    <property type="entry name" value="SAM_OMT_II"/>
    <property type="match status" value="1"/>
</dbReference>
<dbReference type="SUPFAM" id="SSF46785">
    <property type="entry name" value="Winged helix' DNA-binding domain"/>
    <property type="match status" value="1"/>
</dbReference>
<evidence type="ECO:0000259" key="6">
    <source>
        <dbReference type="Pfam" id="PF08100"/>
    </source>
</evidence>
<dbReference type="Gene3D" id="3.40.50.150">
    <property type="entry name" value="Vaccinia Virus protein VP39"/>
    <property type="match status" value="1"/>
</dbReference>
<dbReference type="PANTHER" id="PTHR43712">
    <property type="entry name" value="PUTATIVE (AFU_ORTHOLOGUE AFUA_4G14580)-RELATED"/>
    <property type="match status" value="1"/>
</dbReference>
<dbReference type="InterPro" id="IPR036390">
    <property type="entry name" value="WH_DNA-bd_sf"/>
</dbReference>
<evidence type="ECO:0000313" key="8">
    <source>
        <dbReference type="Proteomes" id="UP000326179"/>
    </source>
</evidence>
<dbReference type="CDD" id="cd02440">
    <property type="entry name" value="AdoMet_MTases"/>
    <property type="match status" value="1"/>
</dbReference>
<dbReference type="InterPro" id="IPR029063">
    <property type="entry name" value="SAM-dependent_MTases_sf"/>
</dbReference>
<evidence type="ECO:0000256" key="3">
    <source>
        <dbReference type="ARBA" id="ARBA00022691"/>
    </source>
</evidence>
<gene>
    <name evidence="7" type="ORF">GFH48_00330</name>
</gene>
<feature type="domain" description="O-methyltransferase C-terminal" evidence="5">
    <location>
        <begin position="124"/>
        <end position="333"/>
    </location>
</feature>
<feature type="active site" description="Proton acceptor" evidence="4">
    <location>
        <position position="261"/>
    </location>
</feature>
<dbReference type="GO" id="GO:0008171">
    <property type="term" value="F:O-methyltransferase activity"/>
    <property type="evidence" value="ECO:0007669"/>
    <property type="project" value="InterPro"/>
</dbReference>
<dbReference type="PIRSF" id="PIRSF005739">
    <property type="entry name" value="O-mtase"/>
    <property type="match status" value="1"/>
</dbReference>
<dbReference type="KEGG" id="sfy:GFH48_00330"/>
<protein>
    <submittedName>
        <fullName evidence="7">Methyltransferase domain-containing protein</fullName>
    </submittedName>
</protein>
<reference evidence="7 8" key="1">
    <citation type="submission" date="2019-10" db="EMBL/GenBank/DDBJ databases">
        <title>A novel species.</title>
        <authorList>
            <person name="Gao J."/>
        </authorList>
    </citation>
    <scope>NUCLEOTIDE SEQUENCE [LARGE SCALE GENOMIC DNA]</scope>
    <source>
        <strain evidence="7 8">QMT-28</strain>
    </source>
</reference>
<keyword evidence="8" id="KW-1185">Reference proteome</keyword>
<evidence type="ECO:0000256" key="4">
    <source>
        <dbReference type="PIRSR" id="PIRSR005739-1"/>
    </source>
</evidence>
<keyword evidence="1 7" id="KW-0489">Methyltransferase</keyword>
<proteinExistence type="predicted"/>
<evidence type="ECO:0000256" key="2">
    <source>
        <dbReference type="ARBA" id="ARBA00022679"/>
    </source>
</evidence>
<sequence>MSTTPLVPGPAPSATTPVPTPIPLMELTTGFWRFKALAAAVDLGLFTTLSGLRDASGPELTAALDLDARPARMLLASCTSLGLLVRENDRYRNSDTAEHFLVEGRPHWFGGFVRYSDRHAYPAWHQLQAALRTNRPTTWDPDTQASAFVTADPAILEDFWGAMFTLSSFTADALADAHDFTPHQRLLDVGGGTGAFPIGLCRRHSHLKATVLDLPRITAMAREKIATSGLSHAVATHDGDFLTDPALPTGHDVILLSMILHDWDEATGRALLAKCHAALPPGGAVIICELVLDDDETGPAPAALMGLNMLIETRSGHNYTHGEYTDWLTGAGFTDTTTVPLVAAGANAAIIARKP</sequence>
<dbReference type="EMBL" id="CP045643">
    <property type="protein sequence ID" value="QFZ71924.1"/>
    <property type="molecule type" value="Genomic_DNA"/>
</dbReference>
<dbReference type="SUPFAM" id="SSF53335">
    <property type="entry name" value="S-adenosyl-L-methionine-dependent methyltransferases"/>
    <property type="match status" value="1"/>
</dbReference>
<feature type="domain" description="O-methyltransferase dimerisation" evidence="6">
    <location>
        <begin position="25"/>
        <end position="102"/>
    </location>
</feature>
<dbReference type="InterPro" id="IPR036388">
    <property type="entry name" value="WH-like_DNA-bd_sf"/>
</dbReference>
<organism evidence="7 8">
    <name type="scientific">Streptomyces fagopyri</name>
    <dbReference type="NCBI Taxonomy" id="2662397"/>
    <lineage>
        <taxon>Bacteria</taxon>
        <taxon>Bacillati</taxon>
        <taxon>Actinomycetota</taxon>
        <taxon>Actinomycetes</taxon>
        <taxon>Kitasatosporales</taxon>
        <taxon>Streptomycetaceae</taxon>
        <taxon>Streptomyces</taxon>
    </lineage>
</organism>
<dbReference type="Proteomes" id="UP000326179">
    <property type="component" value="Chromosome"/>
</dbReference>
<keyword evidence="2 7" id="KW-0808">Transferase</keyword>
<keyword evidence="3" id="KW-0949">S-adenosyl-L-methionine</keyword>
<dbReference type="InterPro" id="IPR001077">
    <property type="entry name" value="COMT_C"/>
</dbReference>
<dbReference type="Gene3D" id="1.10.10.10">
    <property type="entry name" value="Winged helix-like DNA-binding domain superfamily/Winged helix DNA-binding domain"/>
    <property type="match status" value="1"/>
</dbReference>
<dbReference type="PANTHER" id="PTHR43712:SF2">
    <property type="entry name" value="O-METHYLTRANSFERASE CICE"/>
    <property type="match status" value="1"/>
</dbReference>
<dbReference type="Pfam" id="PF00891">
    <property type="entry name" value="Methyltransf_2"/>
    <property type="match status" value="1"/>
</dbReference>